<reference evidence="3" key="1">
    <citation type="submission" date="2018-09" db="EMBL/GenBank/DDBJ databases">
        <authorList>
            <person name="Zhu H."/>
        </authorList>
    </citation>
    <scope>NUCLEOTIDE SEQUENCE [LARGE SCALE GENOMIC DNA]</scope>
    <source>
        <strain evidence="3">K1W22B-1</strain>
    </source>
</reference>
<dbReference type="AlphaFoldDB" id="A0A3A5H882"/>
<evidence type="ECO:0000256" key="1">
    <source>
        <dbReference type="SAM" id="MobiDB-lite"/>
    </source>
</evidence>
<gene>
    <name evidence="2" type="ORF">D4739_11950</name>
</gene>
<organism evidence="2 3">
    <name type="scientific">Nocardioides cavernaquae</name>
    <dbReference type="NCBI Taxonomy" id="2321396"/>
    <lineage>
        <taxon>Bacteria</taxon>
        <taxon>Bacillati</taxon>
        <taxon>Actinomycetota</taxon>
        <taxon>Actinomycetes</taxon>
        <taxon>Propionibacteriales</taxon>
        <taxon>Nocardioidaceae</taxon>
        <taxon>Nocardioides</taxon>
    </lineage>
</organism>
<feature type="compositionally biased region" description="Basic and acidic residues" evidence="1">
    <location>
        <begin position="11"/>
        <end position="20"/>
    </location>
</feature>
<dbReference type="Proteomes" id="UP000276542">
    <property type="component" value="Unassembled WGS sequence"/>
</dbReference>
<dbReference type="EMBL" id="QYRP01000002">
    <property type="protein sequence ID" value="RJS46856.1"/>
    <property type="molecule type" value="Genomic_DNA"/>
</dbReference>
<dbReference type="OrthoDB" id="4936366at2"/>
<dbReference type="RefSeq" id="WP_120060827.1">
    <property type="nucleotide sequence ID" value="NZ_QYRP01000002.1"/>
</dbReference>
<protein>
    <submittedName>
        <fullName evidence="2">Uncharacterized protein</fullName>
    </submittedName>
</protein>
<evidence type="ECO:0000313" key="3">
    <source>
        <dbReference type="Proteomes" id="UP000276542"/>
    </source>
</evidence>
<name>A0A3A5H882_9ACTN</name>
<accession>A0A3A5H882</accession>
<sequence length="248" mass="26475">MGLFATKTRNHPADRPEAGRELPEQVRALVPRQFEAVGEALASGSGSLEACDVAGRRMAQDGAALDEVLDGLRATTRLVTGSDPSYDAVRAVSVAWSEATLAYLHQISCEDPLTGLASLAHVRARIADVYRAQARTGIDVRGTHALVVVDLPYDRPGAGTVDDGFSRTLRLARVGQSTRTVFDGSETIGRLGTNRVVAVVERDEQLGRRVALLHTLLSSTSFPTRVWIEGLPGSDVGAAHLLDELARA</sequence>
<evidence type="ECO:0000313" key="2">
    <source>
        <dbReference type="EMBL" id="RJS46856.1"/>
    </source>
</evidence>
<feature type="region of interest" description="Disordered" evidence="1">
    <location>
        <begin position="1"/>
        <end position="20"/>
    </location>
</feature>
<comment type="caution">
    <text evidence="2">The sequence shown here is derived from an EMBL/GenBank/DDBJ whole genome shotgun (WGS) entry which is preliminary data.</text>
</comment>
<proteinExistence type="predicted"/>
<keyword evidence="3" id="KW-1185">Reference proteome</keyword>